<accession>A0A9E6XVQ5</accession>
<dbReference type="KEGG" id="sbae:DSM104329_01745"/>
<reference evidence="2" key="1">
    <citation type="journal article" date="2022" name="Int. J. Syst. Evol. Microbiol.">
        <title>Pseudomonas aegrilactucae sp. nov. and Pseudomonas morbosilactucae sp. nov., pathogens causing bacterial rot of lettuce in Japan.</title>
        <authorList>
            <person name="Sawada H."/>
            <person name="Fujikawa T."/>
            <person name="Satou M."/>
        </authorList>
    </citation>
    <scope>NUCLEOTIDE SEQUENCE</scope>
    <source>
        <strain evidence="2">0166_1</strain>
    </source>
</reference>
<keyword evidence="1" id="KW-0732">Signal</keyword>
<feature type="signal peptide" evidence="1">
    <location>
        <begin position="1"/>
        <end position="25"/>
    </location>
</feature>
<evidence type="ECO:0000313" key="2">
    <source>
        <dbReference type="EMBL" id="UGS35357.1"/>
    </source>
</evidence>
<keyword evidence="3" id="KW-1185">Reference proteome</keyword>
<name>A0A9E6XVQ5_9ACTN</name>
<dbReference type="Proteomes" id="UP001162834">
    <property type="component" value="Chromosome"/>
</dbReference>
<dbReference type="EMBL" id="CP087164">
    <property type="protein sequence ID" value="UGS35357.1"/>
    <property type="molecule type" value="Genomic_DNA"/>
</dbReference>
<organism evidence="2 3">
    <name type="scientific">Capillimicrobium parvum</name>
    <dbReference type="NCBI Taxonomy" id="2884022"/>
    <lineage>
        <taxon>Bacteria</taxon>
        <taxon>Bacillati</taxon>
        <taxon>Actinomycetota</taxon>
        <taxon>Thermoleophilia</taxon>
        <taxon>Solirubrobacterales</taxon>
        <taxon>Capillimicrobiaceae</taxon>
        <taxon>Capillimicrobium</taxon>
    </lineage>
</organism>
<sequence>MHLPLIRIATAAAAALAMSVPAAVAAPANQATIDIDDQNMTANGFAAGSGWTRVTINADRPVDFGIVALKPGKDTGGFANAIGKLSPDRTESWGDWVAGGSTRPGAPYVVALDMDPAWYSVIVYERKKQYQVGGFSVFDRPGGFEEPASTSTIGLRDFRFDTPRTLDAGGTLKVVNQGRQIHELVLARVKGKPAAAVKLAKQGKFGKIRFAGQPSQAVGLVSGGTTNVVTPELAKGRYLLVCAYGDARSRNKPHATLGMAQAITVR</sequence>
<evidence type="ECO:0000256" key="1">
    <source>
        <dbReference type="SAM" id="SignalP"/>
    </source>
</evidence>
<proteinExistence type="predicted"/>
<evidence type="ECO:0000313" key="3">
    <source>
        <dbReference type="Proteomes" id="UP001162834"/>
    </source>
</evidence>
<protein>
    <recommendedName>
        <fullName evidence="4">DUF4198 domain-containing protein</fullName>
    </recommendedName>
</protein>
<dbReference type="RefSeq" id="WP_259315045.1">
    <property type="nucleotide sequence ID" value="NZ_CP087164.1"/>
</dbReference>
<gene>
    <name evidence="2" type="ORF">DSM104329_01745</name>
</gene>
<dbReference type="AlphaFoldDB" id="A0A9E6XVQ5"/>
<feature type="chain" id="PRO_5038345270" description="DUF4198 domain-containing protein" evidence="1">
    <location>
        <begin position="26"/>
        <end position="266"/>
    </location>
</feature>
<evidence type="ECO:0008006" key="4">
    <source>
        <dbReference type="Google" id="ProtNLM"/>
    </source>
</evidence>